<dbReference type="InterPro" id="IPR016039">
    <property type="entry name" value="Thiolase-like"/>
</dbReference>
<evidence type="ECO:0000256" key="3">
    <source>
        <dbReference type="ARBA" id="ARBA00011738"/>
    </source>
</evidence>
<dbReference type="PROSITE" id="PS52004">
    <property type="entry name" value="KS3_2"/>
    <property type="match status" value="1"/>
</dbReference>
<comment type="catalytic activity">
    <reaction evidence="12">
        <text>a fatty acyl-[ACP] + malonyl-[ACP] + H(+) = a 3-oxoacyl-[ACP] + holo-[ACP] + CO2</text>
        <dbReference type="Rhea" id="RHEA:22836"/>
        <dbReference type="Rhea" id="RHEA-COMP:9623"/>
        <dbReference type="Rhea" id="RHEA-COMP:9685"/>
        <dbReference type="Rhea" id="RHEA-COMP:9916"/>
        <dbReference type="Rhea" id="RHEA-COMP:14125"/>
        <dbReference type="ChEBI" id="CHEBI:15378"/>
        <dbReference type="ChEBI" id="CHEBI:16526"/>
        <dbReference type="ChEBI" id="CHEBI:64479"/>
        <dbReference type="ChEBI" id="CHEBI:78449"/>
        <dbReference type="ChEBI" id="CHEBI:78776"/>
        <dbReference type="ChEBI" id="CHEBI:138651"/>
        <dbReference type="EC" id="2.3.1.41"/>
    </reaction>
    <physiologicalReaction direction="left-to-right" evidence="12">
        <dbReference type="Rhea" id="RHEA:22837"/>
    </physiologicalReaction>
</comment>
<dbReference type="GO" id="GO:0006633">
    <property type="term" value="P:fatty acid biosynthetic process"/>
    <property type="evidence" value="ECO:0007669"/>
    <property type="project" value="TreeGrafter"/>
</dbReference>
<dbReference type="InterPro" id="IPR020841">
    <property type="entry name" value="PKS_Beta-ketoAc_synthase_dom"/>
</dbReference>
<evidence type="ECO:0000256" key="2">
    <source>
        <dbReference type="ARBA" id="ARBA00008467"/>
    </source>
</evidence>
<keyword evidence="5" id="KW-0963">Cytoplasm</keyword>
<dbReference type="PANTHER" id="PTHR11712">
    <property type="entry name" value="POLYKETIDE SYNTHASE-RELATED"/>
    <property type="match status" value="1"/>
</dbReference>
<comment type="subcellular location">
    <subcellularLocation>
        <location evidence="1">Cytoplasm</location>
    </subcellularLocation>
</comment>
<dbReference type="GO" id="GO:0004315">
    <property type="term" value="F:3-oxoacyl-[acyl-carrier-protein] synthase activity"/>
    <property type="evidence" value="ECO:0007669"/>
    <property type="project" value="UniProtKB-EC"/>
</dbReference>
<evidence type="ECO:0000256" key="8">
    <source>
        <dbReference type="ARBA" id="ARBA00039450"/>
    </source>
</evidence>
<keyword evidence="7 15" id="KW-0012">Acyltransferase</keyword>
<accession>A0A2Z4AF79</accession>
<organism evidence="15 16">
    <name type="scientific">Candidatus Moanibacter tarae</name>
    <dbReference type="NCBI Taxonomy" id="2200854"/>
    <lineage>
        <taxon>Bacteria</taxon>
        <taxon>Pseudomonadati</taxon>
        <taxon>Verrucomicrobiota</taxon>
        <taxon>Opitutia</taxon>
        <taxon>Puniceicoccales</taxon>
        <taxon>Puniceicoccales incertae sedis</taxon>
        <taxon>Candidatus Moanibacter</taxon>
    </lineage>
</organism>
<name>A0A2Z4AF79_9BACT</name>
<comment type="similarity">
    <text evidence="2 13">Belongs to the thiolase-like superfamily. Beta-ketoacyl-ACP synthases family.</text>
</comment>
<evidence type="ECO:0000313" key="16">
    <source>
        <dbReference type="Proteomes" id="UP000247465"/>
    </source>
</evidence>
<dbReference type="SMART" id="SM00825">
    <property type="entry name" value="PKS_KS"/>
    <property type="match status" value="1"/>
</dbReference>
<evidence type="ECO:0000256" key="4">
    <source>
        <dbReference type="ARBA" id="ARBA00013191"/>
    </source>
</evidence>
<dbReference type="Gene3D" id="3.40.47.10">
    <property type="match status" value="1"/>
</dbReference>
<dbReference type="EMBL" id="CP029803">
    <property type="protein sequence ID" value="AWT61049.1"/>
    <property type="molecule type" value="Genomic_DNA"/>
</dbReference>
<sequence>MPRVVVTGIGFITSIGNDKIAVSRNLKELRHGIGLYPPFQTENSPVKVAGIVKEFDTDSDDPGEWEFPGKEKIKSETLRSLAPHGLFSHCAVDQAIENAGLSKDEVSHERSGLFSASPGSMSNIHRNIARLHSRGAMRCSPMGIISSVAGTVNFNLVASLGIKGASLGFTSACSSSGHALGYGFDEIVQGRQDRIIVVGAEDGNLENILPFAAMRSLSVSSDPDRASRPFDRKRDGFVGTGGAAAMILESDEVACGRGASIYAEFLGWGQASDGYHVVMAHPEGEGLSIAMKNAIRSSRIPKESVDYVNAHAPSTLAGDLSEMKALRRVFQGGKARPAISSTKALTGHGLSLASVMEASFCVLSLSEGFMPGSAHIEELDPEGNGLEIIRTSRDTKPEVVMSNSSGFGGTNVSLIFGGYKSS</sequence>
<evidence type="ECO:0000256" key="11">
    <source>
        <dbReference type="ARBA" id="ARBA00048121"/>
    </source>
</evidence>
<evidence type="ECO:0000256" key="7">
    <source>
        <dbReference type="ARBA" id="ARBA00023315"/>
    </source>
</evidence>
<dbReference type="SUPFAM" id="SSF53901">
    <property type="entry name" value="Thiolase-like"/>
    <property type="match status" value="2"/>
</dbReference>
<protein>
    <recommendedName>
        <fullName evidence="8">3-oxoacyl-[acyl-carrier-protein] synthase 1</fullName>
        <ecNumber evidence="4">2.3.1.41</ecNumber>
    </recommendedName>
    <alternativeName>
        <fullName evidence="9">3-oxoacyl-[acyl-carrier-protein] synthase I</fullName>
    </alternativeName>
    <alternativeName>
        <fullName evidence="10">Beta-ketoacyl-ACP synthase I</fullName>
    </alternativeName>
</protein>
<evidence type="ECO:0000256" key="13">
    <source>
        <dbReference type="RuleBase" id="RU003694"/>
    </source>
</evidence>
<dbReference type="InterPro" id="IPR000794">
    <property type="entry name" value="Beta-ketoacyl_synthase"/>
</dbReference>
<proteinExistence type="inferred from homology"/>
<evidence type="ECO:0000256" key="5">
    <source>
        <dbReference type="ARBA" id="ARBA00022490"/>
    </source>
</evidence>
<dbReference type="Pfam" id="PF02801">
    <property type="entry name" value="Ketoacyl-synt_C"/>
    <property type="match status" value="1"/>
</dbReference>
<feature type="domain" description="Ketosynthase family 3 (KS3)" evidence="14">
    <location>
        <begin position="1"/>
        <end position="418"/>
    </location>
</feature>
<dbReference type="GO" id="GO:0005829">
    <property type="term" value="C:cytosol"/>
    <property type="evidence" value="ECO:0007669"/>
    <property type="project" value="TreeGrafter"/>
</dbReference>
<evidence type="ECO:0000256" key="12">
    <source>
        <dbReference type="ARBA" id="ARBA00048506"/>
    </source>
</evidence>
<dbReference type="Pfam" id="PF00109">
    <property type="entry name" value="ketoacyl-synt"/>
    <property type="match status" value="1"/>
</dbReference>
<dbReference type="PANTHER" id="PTHR11712:SF306">
    <property type="entry name" value="3-OXOACYL-[ACYL-CARRIER-PROTEIN] SYNTHASE 1"/>
    <property type="match status" value="1"/>
</dbReference>
<dbReference type="KEGG" id="mtar:DF168_02275"/>
<comment type="catalytic activity">
    <reaction evidence="11">
        <text>(3Z)-decenoyl-[ACP] + malonyl-[ACP] + H(+) = 3-oxo-(5Z)-dodecenoyl-[ACP] + holo-[ACP] + CO2</text>
        <dbReference type="Rhea" id="RHEA:54940"/>
        <dbReference type="Rhea" id="RHEA-COMP:9623"/>
        <dbReference type="Rhea" id="RHEA-COMP:9685"/>
        <dbReference type="Rhea" id="RHEA-COMP:9927"/>
        <dbReference type="Rhea" id="RHEA-COMP:14042"/>
        <dbReference type="ChEBI" id="CHEBI:15378"/>
        <dbReference type="ChEBI" id="CHEBI:16526"/>
        <dbReference type="ChEBI" id="CHEBI:64479"/>
        <dbReference type="ChEBI" id="CHEBI:78449"/>
        <dbReference type="ChEBI" id="CHEBI:78798"/>
        <dbReference type="ChEBI" id="CHEBI:138410"/>
    </reaction>
    <physiologicalReaction direction="left-to-right" evidence="11">
        <dbReference type="Rhea" id="RHEA:54941"/>
    </physiologicalReaction>
</comment>
<dbReference type="CDD" id="cd00834">
    <property type="entry name" value="KAS_I_II"/>
    <property type="match status" value="1"/>
</dbReference>
<dbReference type="Proteomes" id="UP000247465">
    <property type="component" value="Chromosome"/>
</dbReference>
<dbReference type="InterPro" id="IPR014030">
    <property type="entry name" value="Ketoacyl_synth_N"/>
</dbReference>
<dbReference type="EC" id="2.3.1.41" evidence="4"/>
<keyword evidence="6 13" id="KW-0808">Transferase</keyword>
<dbReference type="AlphaFoldDB" id="A0A2Z4AF79"/>
<evidence type="ECO:0000256" key="6">
    <source>
        <dbReference type="ARBA" id="ARBA00022679"/>
    </source>
</evidence>
<dbReference type="InterPro" id="IPR014031">
    <property type="entry name" value="Ketoacyl_synth_C"/>
</dbReference>
<evidence type="ECO:0000259" key="14">
    <source>
        <dbReference type="PROSITE" id="PS52004"/>
    </source>
</evidence>
<reference evidence="15 16" key="1">
    <citation type="submission" date="2018-06" db="EMBL/GenBank/DDBJ databases">
        <title>Draft Genome Sequence of a Novel Marine Bacterium Related to the Verrucomicrobia.</title>
        <authorList>
            <person name="Vosseberg J."/>
            <person name="Martijn J."/>
            <person name="Ettema T.J.G."/>
        </authorList>
    </citation>
    <scope>NUCLEOTIDE SEQUENCE [LARGE SCALE GENOMIC DNA]</scope>
    <source>
        <strain evidence="15">TARA_B100001123</strain>
    </source>
</reference>
<evidence type="ECO:0000313" key="15">
    <source>
        <dbReference type="EMBL" id="AWT61049.1"/>
    </source>
</evidence>
<evidence type="ECO:0000256" key="9">
    <source>
        <dbReference type="ARBA" id="ARBA00041620"/>
    </source>
</evidence>
<comment type="subunit">
    <text evidence="3">Homodimer.</text>
</comment>
<evidence type="ECO:0000256" key="10">
    <source>
        <dbReference type="ARBA" id="ARBA00042143"/>
    </source>
</evidence>
<evidence type="ECO:0000256" key="1">
    <source>
        <dbReference type="ARBA" id="ARBA00004496"/>
    </source>
</evidence>
<gene>
    <name evidence="15" type="primary">fabB</name>
    <name evidence="15" type="ORF">DF168_02275</name>
</gene>